<dbReference type="PANTHER" id="PTHR43167">
    <property type="entry name" value="PUTATIVE (AFU_ORTHOLOGUE AFUA_6G01830)-RELATED"/>
    <property type="match status" value="1"/>
</dbReference>
<dbReference type="Gene3D" id="3.40.50.150">
    <property type="entry name" value="Vaccinia Virus protein VP39"/>
    <property type="match status" value="1"/>
</dbReference>
<proteinExistence type="predicted"/>
<accession>A0ABV8LXR5</accession>
<gene>
    <name evidence="1" type="ORF">ACFOZ4_33540</name>
</gene>
<reference evidence="2" key="1">
    <citation type="journal article" date="2019" name="Int. J. Syst. Evol. Microbiol.">
        <title>The Global Catalogue of Microorganisms (GCM) 10K type strain sequencing project: providing services to taxonomists for standard genome sequencing and annotation.</title>
        <authorList>
            <consortium name="The Broad Institute Genomics Platform"/>
            <consortium name="The Broad Institute Genome Sequencing Center for Infectious Disease"/>
            <person name="Wu L."/>
            <person name="Ma J."/>
        </authorList>
    </citation>
    <scope>NUCLEOTIDE SEQUENCE [LARGE SCALE GENOMIC DNA]</scope>
    <source>
        <strain evidence="2">CGMCC 4.7289</strain>
    </source>
</reference>
<dbReference type="PANTHER" id="PTHR43167:SF1">
    <property type="entry name" value="PUTATIVE (AFU_ORTHOLOGUE AFUA_6G01830)-RELATED"/>
    <property type="match status" value="1"/>
</dbReference>
<organism evidence="1 2">
    <name type="scientific">Hamadaea flava</name>
    <dbReference type="NCBI Taxonomy" id="1742688"/>
    <lineage>
        <taxon>Bacteria</taxon>
        <taxon>Bacillati</taxon>
        <taxon>Actinomycetota</taxon>
        <taxon>Actinomycetes</taxon>
        <taxon>Micromonosporales</taxon>
        <taxon>Micromonosporaceae</taxon>
        <taxon>Hamadaea</taxon>
    </lineage>
</organism>
<evidence type="ECO:0000313" key="2">
    <source>
        <dbReference type="Proteomes" id="UP001595816"/>
    </source>
</evidence>
<dbReference type="InterPro" id="IPR029063">
    <property type="entry name" value="SAM-dependent_MTases_sf"/>
</dbReference>
<dbReference type="GO" id="GO:0032259">
    <property type="term" value="P:methylation"/>
    <property type="evidence" value="ECO:0007669"/>
    <property type="project" value="UniProtKB-KW"/>
</dbReference>
<keyword evidence="1" id="KW-0489">Methyltransferase</keyword>
<dbReference type="SUPFAM" id="SSF53335">
    <property type="entry name" value="S-adenosyl-L-methionine-dependent methyltransferases"/>
    <property type="match status" value="1"/>
</dbReference>
<dbReference type="Proteomes" id="UP001595816">
    <property type="component" value="Unassembled WGS sequence"/>
</dbReference>
<dbReference type="RefSeq" id="WP_253750228.1">
    <property type="nucleotide sequence ID" value="NZ_JAMZDZ010000001.1"/>
</dbReference>
<sequence length="205" mass="21453">MSIGGTSGYTDLTALPELVAQAVRLGAELGFDKSCRPEQGRLLHALAAGAAQSIGETGTGCGVGLAWLVSARRPGVRVVSVERDARLVEHVRRLFDGVPDVAIVHGDWTDVYAHGPFDLLVLDGGGNAKGGGAADPARLVRPGGVLVVDDFTPATEWPPTHAGQPDEARLHWLSHPELAAIEVRLAPDLASVVATRRLSRPAETA</sequence>
<dbReference type="EC" id="2.1.1.-" evidence="1"/>
<evidence type="ECO:0000313" key="1">
    <source>
        <dbReference type="EMBL" id="MFC4135565.1"/>
    </source>
</evidence>
<comment type="caution">
    <text evidence="1">The sequence shown here is derived from an EMBL/GenBank/DDBJ whole genome shotgun (WGS) entry which is preliminary data.</text>
</comment>
<name>A0ABV8LXR5_9ACTN</name>
<keyword evidence="1" id="KW-0808">Transferase</keyword>
<dbReference type="GO" id="GO:0008168">
    <property type="term" value="F:methyltransferase activity"/>
    <property type="evidence" value="ECO:0007669"/>
    <property type="project" value="UniProtKB-KW"/>
</dbReference>
<protein>
    <submittedName>
        <fullName evidence="1">O-methyltransferase</fullName>
        <ecNumber evidence="1">2.1.1.-</ecNumber>
    </submittedName>
</protein>
<dbReference type="Pfam" id="PF13578">
    <property type="entry name" value="Methyltransf_24"/>
    <property type="match status" value="1"/>
</dbReference>
<dbReference type="CDD" id="cd02440">
    <property type="entry name" value="AdoMet_MTases"/>
    <property type="match status" value="1"/>
</dbReference>
<dbReference type="EMBL" id="JBHSAY010000023">
    <property type="protein sequence ID" value="MFC4135565.1"/>
    <property type="molecule type" value="Genomic_DNA"/>
</dbReference>
<keyword evidence="2" id="KW-1185">Reference proteome</keyword>